<reference evidence="4" key="1">
    <citation type="journal article" date="2019" name="Int. J. Syst. Evol. Microbiol.">
        <title>The Global Catalogue of Microorganisms (GCM) 10K type strain sequencing project: providing services to taxonomists for standard genome sequencing and annotation.</title>
        <authorList>
            <consortium name="The Broad Institute Genomics Platform"/>
            <consortium name="The Broad Institute Genome Sequencing Center for Infectious Disease"/>
            <person name="Wu L."/>
            <person name="Ma J."/>
        </authorList>
    </citation>
    <scope>NUCLEOTIDE SEQUENCE [LARGE SCALE GENOMIC DNA]</scope>
    <source>
        <strain evidence="4">JCM 17925</strain>
    </source>
</reference>
<dbReference type="InterPro" id="IPR006099">
    <property type="entry name" value="MeMalonylCoA_mutase_a/b_cat"/>
</dbReference>
<comment type="caution">
    <text evidence="3">The sequence shown here is derived from an EMBL/GenBank/DDBJ whole genome shotgun (WGS) entry which is preliminary data.</text>
</comment>
<feature type="domain" description="Methylmalonyl-CoA mutase alpha/beta chain catalytic" evidence="2">
    <location>
        <begin position="117"/>
        <end position="437"/>
    </location>
</feature>
<dbReference type="PANTHER" id="PTHR48101:SF1">
    <property type="entry name" value="METHYLMALONYL-COA MUTASE, LARGE SUBUNIT"/>
    <property type="match status" value="1"/>
</dbReference>
<dbReference type="InterPro" id="IPR016176">
    <property type="entry name" value="Cbl-dep_enz_cat"/>
</dbReference>
<organism evidence="3 4">
    <name type="scientific">Nibrella viscosa</name>
    <dbReference type="NCBI Taxonomy" id="1084524"/>
    <lineage>
        <taxon>Bacteria</taxon>
        <taxon>Pseudomonadati</taxon>
        <taxon>Bacteroidota</taxon>
        <taxon>Cytophagia</taxon>
        <taxon>Cytophagales</taxon>
        <taxon>Spirosomataceae</taxon>
        <taxon>Nibrella</taxon>
    </lineage>
</organism>
<dbReference type="EMBL" id="BAABHB010000003">
    <property type="protein sequence ID" value="GAA4403243.1"/>
    <property type="molecule type" value="Genomic_DNA"/>
</dbReference>
<accession>A0ABP8KAZ6</accession>
<name>A0ABP8KAZ6_9BACT</name>
<evidence type="ECO:0000259" key="2">
    <source>
        <dbReference type="Pfam" id="PF01642"/>
    </source>
</evidence>
<protein>
    <recommendedName>
        <fullName evidence="2">Methylmalonyl-CoA mutase alpha/beta chain catalytic domain-containing protein</fullName>
    </recommendedName>
</protein>
<feature type="region of interest" description="Disordered" evidence="1">
    <location>
        <begin position="436"/>
        <end position="462"/>
    </location>
</feature>
<sequence>MSLLLADLFPPTDKAQWLAQVQKDLKDPTLSAEAIYEGLRRPTPEGFRVEPYYTAEDLEALPLAELQAAQKKQPGWLNTPELRVQDEKSDNTTLRDWLSRGADALLLDLADRQANGTDLTRLLNGIKLSNTPVFFRVTGAATDWLTALQQVAPYQLKGGLLTDPLAHWTTTGQSYAHGLTAVAEATRLSAGSPQFRTLTGSSQAFHNAGATATQELAFLLASLADTYDQLTDAGLAVEQLAAKTMLSVPVGTSYFIEIAKLRALRVLYSRFLAAYINANPAPCYIHAQTSVFYDATATPYTNLLRATTEAMAAVIGGCDALTVHPYDTAFRQPDEFSHRIARNVSILLKEESHLDKVADPASGTYYLERLTHQSVETAWTLFLEIEQLGGFTKAFEQGFVQEQIQQAYQAKVDAVQNGRVLVGVTKFRFDEAAVEKTEKPSAPAQTDNIPLLPDRRLANEFD</sequence>
<keyword evidence="4" id="KW-1185">Reference proteome</keyword>
<dbReference type="Proteomes" id="UP001500936">
    <property type="component" value="Unassembled WGS sequence"/>
</dbReference>
<gene>
    <name evidence="3" type="ORF">GCM10023187_19140</name>
</gene>
<dbReference type="Gene3D" id="3.20.20.240">
    <property type="entry name" value="Methylmalonyl-CoA mutase"/>
    <property type="match status" value="1"/>
</dbReference>
<dbReference type="PANTHER" id="PTHR48101">
    <property type="entry name" value="METHYLMALONYL-COA MUTASE, MITOCHONDRIAL-RELATED"/>
    <property type="match status" value="1"/>
</dbReference>
<proteinExistence type="predicted"/>
<feature type="compositionally biased region" description="Basic and acidic residues" evidence="1">
    <location>
        <begin position="453"/>
        <end position="462"/>
    </location>
</feature>
<dbReference type="SUPFAM" id="SSF51703">
    <property type="entry name" value="Cobalamin (vitamin B12)-dependent enzymes"/>
    <property type="match status" value="1"/>
</dbReference>
<evidence type="ECO:0000313" key="4">
    <source>
        <dbReference type="Proteomes" id="UP001500936"/>
    </source>
</evidence>
<evidence type="ECO:0000313" key="3">
    <source>
        <dbReference type="EMBL" id="GAA4403243.1"/>
    </source>
</evidence>
<evidence type="ECO:0000256" key="1">
    <source>
        <dbReference type="SAM" id="MobiDB-lite"/>
    </source>
</evidence>
<dbReference type="RefSeq" id="WP_345266387.1">
    <property type="nucleotide sequence ID" value="NZ_BAABHB010000003.1"/>
</dbReference>
<dbReference type="Pfam" id="PF01642">
    <property type="entry name" value="MM_CoA_mutase"/>
    <property type="match status" value="1"/>
</dbReference>